<keyword evidence="1 4" id="KW-0285">Flavoprotein</keyword>
<dbReference type="RefSeq" id="WP_079726866.1">
    <property type="nucleotide sequence ID" value="NZ_FUZP01000001.1"/>
</dbReference>
<evidence type="ECO:0000256" key="6">
    <source>
        <dbReference type="RuleBase" id="RU004182"/>
    </source>
</evidence>
<dbReference type="Pfam" id="PF00875">
    <property type="entry name" value="DNA_photolyase"/>
    <property type="match status" value="1"/>
</dbReference>
<dbReference type="GO" id="GO:0003904">
    <property type="term" value="F:deoxyribodipyrimidine photo-lyase activity"/>
    <property type="evidence" value="ECO:0007669"/>
    <property type="project" value="TreeGrafter"/>
</dbReference>
<dbReference type="PRINTS" id="PR00147">
    <property type="entry name" value="DNAPHOTLYASE"/>
</dbReference>
<dbReference type="InterPro" id="IPR002081">
    <property type="entry name" value="Cryptochrome/DNA_photolyase_1"/>
</dbReference>
<keyword evidence="3 6" id="KW-0157">Chromophore</keyword>
<dbReference type="Gene3D" id="1.25.40.80">
    <property type="match status" value="1"/>
</dbReference>
<reference evidence="8 9" key="1">
    <citation type="submission" date="2017-02" db="EMBL/GenBank/DDBJ databases">
        <authorList>
            <person name="Peterson S.W."/>
        </authorList>
    </citation>
    <scope>NUCLEOTIDE SEQUENCE [LARGE SCALE GENOMIC DNA]</scope>
    <source>
        <strain evidence="8 9">VKM Ac-2059</strain>
    </source>
</reference>
<dbReference type="GO" id="GO:0003677">
    <property type="term" value="F:DNA binding"/>
    <property type="evidence" value="ECO:0007669"/>
    <property type="project" value="TreeGrafter"/>
</dbReference>
<dbReference type="InterPro" id="IPR005101">
    <property type="entry name" value="Cryptochr/Photolyase_FAD-bd"/>
</dbReference>
<dbReference type="PROSITE" id="PS00691">
    <property type="entry name" value="DNA_PHOTOLYASES_1_2"/>
    <property type="match status" value="1"/>
</dbReference>
<dbReference type="GO" id="GO:0006139">
    <property type="term" value="P:nucleobase-containing compound metabolic process"/>
    <property type="evidence" value="ECO:0007669"/>
    <property type="project" value="UniProtKB-ARBA"/>
</dbReference>
<comment type="cofactor">
    <cofactor evidence="4">
        <name>FAD</name>
        <dbReference type="ChEBI" id="CHEBI:57692"/>
    </cofactor>
    <text evidence="4">Binds 1 FAD per subunit.</text>
</comment>
<keyword evidence="2 4" id="KW-0274">FAD</keyword>
<organism evidence="8 9">
    <name type="scientific">Okibacterium fritillariae</name>
    <dbReference type="NCBI Taxonomy" id="123320"/>
    <lineage>
        <taxon>Bacteria</taxon>
        <taxon>Bacillati</taxon>
        <taxon>Actinomycetota</taxon>
        <taxon>Actinomycetes</taxon>
        <taxon>Micrococcales</taxon>
        <taxon>Microbacteriaceae</taxon>
        <taxon>Okibacterium</taxon>
    </lineage>
</organism>
<dbReference type="InterPro" id="IPR014729">
    <property type="entry name" value="Rossmann-like_a/b/a_fold"/>
</dbReference>
<gene>
    <name evidence="8" type="ORF">SAMN06309945_0673</name>
</gene>
<keyword evidence="9" id="KW-1185">Reference proteome</keyword>
<comment type="similarity">
    <text evidence="6">Belongs to the DNA photolyase family.</text>
</comment>
<dbReference type="Proteomes" id="UP000190857">
    <property type="component" value="Unassembled WGS sequence"/>
</dbReference>
<dbReference type="InterPro" id="IPR006050">
    <property type="entry name" value="DNA_photolyase_N"/>
</dbReference>
<dbReference type="Pfam" id="PF03441">
    <property type="entry name" value="FAD_binding_7"/>
    <property type="match status" value="1"/>
</dbReference>
<feature type="binding site" evidence="4">
    <location>
        <position position="230"/>
    </location>
    <ligand>
        <name>FAD</name>
        <dbReference type="ChEBI" id="CHEBI:57692"/>
    </ligand>
</feature>
<feature type="site" description="Electron transfer via tryptophanyl radical" evidence="5">
    <location>
        <position position="366"/>
    </location>
</feature>
<dbReference type="Gene3D" id="3.40.50.620">
    <property type="entry name" value="HUPs"/>
    <property type="match status" value="1"/>
</dbReference>
<dbReference type="Gene3D" id="1.10.579.10">
    <property type="entry name" value="DNA Cyclobutane Dipyrimidine Photolyase, subunit A, domain 3"/>
    <property type="match status" value="1"/>
</dbReference>
<dbReference type="AlphaFoldDB" id="A0A1T5INY1"/>
<evidence type="ECO:0000313" key="8">
    <source>
        <dbReference type="EMBL" id="SKC40820.1"/>
    </source>
</evidence>
<evidence type="ECO:0000256" key="2">
    <source>
        <dbReference type="ARBA" id="ARBA00022827"/>
    </source>
</evidence>
<dbReference type="InterPro" id="IPR036134">
    <property type="entry name" value="Crypto/Photolyase_FAD-like_sf"/>
</dbReference>
<sequence length="465" mass="52023">MTAPIIVWFRDDLRMADNPALRHAVDSGKPVLCLYVLDEDSDEVRALGGAAKWWLHGSLTALGADLTEAGASLQLRRGPAEDVVPAVVAETGADAVVWNRRYGAARDVDARLKTRLREEGLEVSSFDAALLVEPWTMQTGSGGPYAVFTPFWRSVQKRLQEDPPRHPLARPKTIDGFEGAGSGSGDALDDWGLLPKHPDWAGGLRENCVPGEKDAHDKLHAFLADDVVDYVDGRDRPGESVTSGLSPHLRWGEISPHQIWATANQARDRRNADAVGSFLREVGWREFTHHVLYHFPRLATDNWRAEFDAFPWPDLDESALQAWQQGRTGIPLVDAGMRELWHTGTMHNRVRMVTASFLIKNLLIDWRLGEQWFWDTLVDADPANNPFNWQWVAGSGADATPYFRVFNPELQAKKFDPHGDYIRRWVPEYGTDDYPEPLVDLASTRQAALAAYDVVKHARAEAQGD</sequence>
<name>A0A1T5INY1_9MICO</name>
<dbReference type="GO" id="GO:0009416">
    <property type="term" value="P:response to light stimulus"/>
    <property type="evidence" value="ECO:0007669"/>
    <property type="project" value="TreeGrafter"/>
</dbReference>
<dbReference type="SUPFAM" id="SSF52425">
    <property type="entry name" value="Cryptochrome/photolyase, N-terminal domain"/>
    <property type="match status" value="1"/>
</dbReference>
<feature type="site" description="Electron transfer via tryptophanyl radical" evidence="5">
    <location>
        <position position="312"/>
    </location>
</feature>
<dbReference type="InterPro" id="IPR036155">
    <property type="entry name" value="Crypto/Photolyase_N_sf"/>
</dbReference>
<evidence type="ECO:0000256" key="5">
    <source>
        <dbReference type="PIRSR" id="PIRSR602081-2"/>
    </source>
</evidence>
<dbReference type="PROSITE" id="PS51645">
    <property type="entry name" value="PHR_CRY_ALPHA_BETA"/>
    <property type="match status" value="1"/>
</dbReference>
<feature type="binding site" evidence="4">
    <location>
        <position position="278"/>
    </location>
    <ligand>
        <name>FAD</name>
        <dbReference type="ChEBI" id="CHEBI:57692"/>
    </ligand>
</feature>
<dbReference type="PANTHER" id="PTHR11455">
    <property type="entry name" value="CRYPTOCHROME"/>
    <property type="match status" value="1"/>
</dbReference>
<dbReference type="InterPro" id="IPR018394">
    <property type="entry name" value="DNA_photolyase_1_CS_C"/>
</dbReference>
<protein>
    <submittedName>
        <fullName evidence="8">Deoxyribodipyrimidine photo-lyase type I</fullName>
    </submittedName>
</protein>
<dbReference type="SUPFAM" id="SSF48173">
    <property type="entry name" value="Cryptochrome/photolyase FAD-binding domain"/>
    <property type="match status" value="1"/>
</dbReference>
<dbReference type="GO" id="GO:0006950">
    <property type="term" value="P:response to stress"/>
    <property type="evidence" value="ECO:0007669"/>
    <property type="project" value="UniProtKB-ARBA"/>
</dbReference>
<feature type="binding site" evidence="4">
    <location>
        <begin position="379"/>
        <end position="381"/>
    </location>
    <ligand>
        <name>FAD</name>
        <dbReference type="ChEBI" id="CHEBI:57692"/>
    </ligand>
</feature>
<dbReference type="EMBL" id="FUZP01000001">
    <property type="protein sequence ID" value="SKC40820.1"/>
    <property type="molecule type" value="Genomic_DNA"/>
</dbReference>
<feature type="binding site" evidence="4">
    <location>
        <begin position="242"/>
        <end position="246"/>
    </location>
    <ligand>
        <name>FAD</name>
        <dbReference type="ChEBI" id="CHEBI:57692"/>
    </ligand>
</feature>
<dbReference type="PROSITE" id="PS00394">
    <property type="entry name" value="DNA_PHOTOLYASES_1_1"/>
    <property type="match status" value="1"/>
</dbReference>
<dbReference type="STRING" id="123320.SAMN06309945_0673"/>
<accession>A0A1T5INY1</accession>
<proteinExistence type="inferred from homology"/>
<evidence type="ECO:0000256" key="3">
    <source>
        <dbReference type="ARBA" id="ARBA00022991"/>
    </source>
</evidence>
<dbReference type="GO" id="GO:0071949">
    <property type="term" value="F:FAD binding"/>
    <property type="evidence" value="ECO:0007669"/>
    <property type="project" value="TreeGrafter"/>
</dbReference>
<evidence type="ECO:0000259" key="7">
    <source>
        <dbReference type="PROSITE" id="PS51645"/>
    </source>
</evidence>
<evidence type="ECO:0000256" key="4">
    <source>
        <dbReference type="PIRSR" id="PIRSR602081-1"/>
    </source>
</evidence>
<feature type="domain" description="Photolyase/cryptochrome alpha/beta" evidence="7">
    <location>
        <begin position="3"/>
        <end position="131"/>
    </location>
</feature>
<dbReference type="PANTHER" id="PTHR11455:SF9">
    <property type="entry name" value="CRYPTOCHROME CIRCADIAN CLOCK 5 ISOFORM X1"/>
    <property type="match status" value="1"/>
</dbReference>
<evidence type="ECO:0000256" key="1">
    <source>
        <dbReference type="ARBA" id="ARBA00022630"/>
    </source>
</evidence>
<keyword evidence="8" id="KW-0456">Lyase</keyword>
<evidence type="ECO:0000313" key="9">
    <source>
        <dbReference type="Proteomes" id="UP000190857"/>
    </source>
</evidence>
<feature type="site" description="Electron transfer via tryptophanyl radical" evidence="5">
    <location>
        <position position="389"/>
    </location>
</feature>
<dbReference type="OrthoDB" id="9772484at2"/>